<dbReference type="InterPro" id="IPR001466">
    <property type="entry name" value="Beta-lactam-related"/>
</dbReference>
<dbReference type="InterPro" id="IPR050491">
    <property type="entry name" value="AmpC-like"/>
</dbReference>
<keyword evidence="3" id="KW-0378">Hydrolase</keyword>
<proteinExistence type="predicted"/>
<name>A0AAC9HRK5_9PSEU</name>
<evidence type="ECO:0000259" key="2">
    <source>
        <dbReference type="Pfam" id="PF00144"/>
    </source>
</evidence>
<dbReference type="GO" id="GO:0009002">
    <property type="term" value="F:serine-type D-Ala-D-Ala carboxypeptidase activity"/>
    <property type="evidence" value="ECO:0007669"/>
    <property type="project" value="UniProtKB-EC"/>
</dbReference>
<dbReference type="Gene3D" id="3.40.710.10">
    <property type="entry name" value="DD-peptidase/beta-lactamase superfamily"/>
    <property type="match status" value="1"/>
</dbReference>
<reference evidence="4" key="1">
    <citation type="submission" date="2016-03" db="EMBL/GenBank/DDBJ databases">
        <title>Complete genome sequence of the type strain Actinoalloteichus hymeniacidonis DSM 45092.</title>
        <authorList>
            <person name="Schaffert L."/>
            <person name="Albersmeier A."/>
            <person name="Winkler A."/>
            <person name="Kalinowski J."/>
            <person name="Zotchev S."/>
            <person name="Ruckert C."/>
        </authorList>
    </citation>
    <scope>NUCLEOTIDE SEQUENCE [LARGE SCALE GENOMIC DNA]</scope>
    <source>
        <strain evidence="4">HPA177(T) (DSM 45092(T))</strain>
    </source>
</reference>
<dbReference type="SUPFAM" id="SSF56601">
    <property type="entry name" value="beta-lactamase/transpeptidase-like"/>
    <property type="match status" value="1"/>
</dbReference>
<keyword evidence="3" id="KW-0645">Protease</keyword>
<dbReference type="EC" id="3.4.16.4" evidence="3"/>
<keyword evidence="3" id="KW-0121">Carboxypeptidase</keyword>
<feature type="chain" id="PRO_5042147432" evidence="1">
    <location>
        <begin position="19"/>
        <end position="374"/>
    </location>
</feature>
<feature type="signal peptide" evidence="1">
    <location>
        <begin position="1"/>
        <end position="18"/>
    </location>
</feature>
<dbReference type="Proteomes" id="UP000095210">
    <property type="component" value="Chromosome"/>
</dbReference>
<dbReference type="EMBL" id="CP014859">
    <property type="protein sequence ID" value="AOS63666.1"/>
    <property type="molecule type" value="Genomic_DNA"/>
</dbReference>
<dbReference type="InterPro" id="IPR012338">
    <property type="entry name" value="Beta-lactam/transpept-like"/>
</dbReference>
<evidence type="ECO:0000313" key="3">
    <source>
        <dbReference type="EMBL" id="AOS63666.1"/>
    </source>
</evidence>
<dbReference type="PANTHER" id="PTHR46825:SF7">
    <property type="entry name" value="D-ALANYL-D-ALANINE CARBOXYPEPTIDASE"/>
    <property type="match status" value="1"/>
</dbReference>
<feature type="domain" description="Beta-lactamase-related" evidence="2">
    <location>
        <begin position="41"/>
        <end position="338"/>
    </location>
</feature>
<dbReference type="PANTHER" id="PTHR46825">
    <property type="entry name" value="D-ALANYL-D-ALANINE-CARBOXYPEPTIDASE/ENDOPEPTIDASE AMPH"/>
    <property type="match status" value="1"/>
</dbReference>
<keyword evidence="1" id="KW-0732">Signal</keyword>
<dbReference type="KEGG" id="ahm:TL08_14260"/>
<evidence type="ECO:0000313" key="4">
    <source>
        <dbReference type="Proteomes" id="UP000095210"/>
    </source>
</evidence>
<keyword evidence="4" id="KW-1185">Reference proteome</keyword>
<organism evidence="3 4">
    <name type="scientific">Actinoalloteichus hymeniacidonis</name>
    <dbReference type="NCBI Taxonomy" id="340345"/>
    <lineage>
        <taxon>Bacteria</taxon>
        <taxon>Bacillati</taxon>
        <taxon>Actinomycetota</taxon>
        <taxon>Actinomycetes</taxon>
        <taxon>Pseudonocardiales</taxon>
        <taxon>Pseudonocardiaceae</taxon>
        <taxon>Actinoalloteichus</taxon>
    </lineage>
</organism>
<protein>
    <submittedName>
        <fullName evidence="3">Penicillin-binding protein, beta-lactamase class C</fullName>
        <ecNumber evidence="3">3.4.16.4</ecNumber>
    </submittedName>
</protein>
<dbReference type="RefSeq" id="WP_157421075.1">
    <property type="nucleotide sequence ID" value="NZ_CP014859.1"/>
</dbReference>
<dbReference type="AlphaFoldDB" id="A0AAC9HRK5"/>
<accession>A0AAC9HRK5</accession>
<dbReference type="PROSITE" id="PS51257">
    <property type="entry name" value="PROKAR_LIPOPROTEIN"/>
    <property type="match status" value="1"/>
</dbReference>
<evidence type="ECO:0000256" key="1">
    <source>
        <dbReference type="SAM" id="SignalP"/>
    </source>
</evidence>
<dbReference type="Pfam" id="PF00144">
    <property type="entry name" value="Beta-lactamase"/>
    <property type="match status" value="1"/>
</dbReference>
<gene>
    <name evidence="3" type="ORF">TL08_14260</name>
</gene>
<sequence length="374" mass="40111">MTKVHSLPAILLVSSVLAACGSPDAGAVPEPVDRVSDAGLQAAVDQLVDGDMATGALVRFRDGDETWTGAAGVADRVEGGEVDPLGYFRIGSVTKTFVATVALQLVDERRLALDDPIETHLPGLVPNGDQMTVRQILDHSSGIYDYANEEHLSTNRWRGDARFDTYEPAELVQVAVDHGPYFEPWEQGWQYSNTNYVIAAMLIEQITGRPYGHEVQQRILEPLGLTDTSVPGIEPGLPDPHARGYIIVDGQPVDATEMNPSLDWAAGEMISTAEDLDRYLTALLGGELLSAETLAAMRTTVDTGTAFAYGLGYQEIELPCGVTLGGHSGQLIGYLTYAVQSEDGRTLVLSYNPGETPTDPTALLGLFGIAFCES</sequence>